<organism evidence="1 2">
    <name type="scientific">Allotamlana fucoidanivorans</name>
    <dbReference type="NCBI Taxonomy" id="2583814"/>
    <lineage>
        <taxon>Bacteria</taxon>
        <taxon>Pseudomonadati</taxon>
        <taxon>Bacteroidota</taxon>
        <taxon>Flavobacteriia</taxon>
        <taxon>Flavobacteriales</taxon>
        <taxon>Flavobacteriaceae</taxon>
        <taxon>Allotamlana</taxon>
    </lineage>
</organism>
<comment type="caution">
    <text evidence="1">The sequence shown here is derived from an EMBL/GenBank/DDBJ whole genome shotgun (WGS) entry which is preliminary data.</text>
</comment>
<dbReference type="Proteomes" id="UP000308713">
    <property type="component" value="Unassembled WGS sequence"/>
</dbReference>
<evidence type="ECO:0000313" key="2">
    <source>
        <dbReference type="Proteomes" id="UP000308713"/>
    </source>
</evidence>
<proteinExistence type="predicted"/>
<evidence type="ECO:0000313" key="1">
    <source>
        <dbReference type="EMBL" id="TNJ46139.1"/>
    </source>
</evidence>
<dbReference type="AlphaFoldDB" id="A0A5C4SRG3"/>
<gene>
    <name evidence="1" type="ORF">FGF67_03875</name>
</gene>
<reference evidence="1 2" key="1">
    <citation type="submission" date="2019-05" db="EMBL/GenBank/DDBJ databases">
        <title>Tamlana fucoidanivorans sp. nov., isolated from the surface of algae collected from Fujian province in China.</title>
        <authorList>
            <person name="Li J."/>
        </authorList>
    </citation>
    <scope>NUCLEOTIDE SEQUENCE [LARGE SCALE GENOMIC DNA]</scope>
    <source>
        <strain evidence="1 2">CW2-9</strain>
    </source>
</reference>
<protein>
    <submittedName>
        <fullName evidence="1">Uncharacterized protein</fullName>
    </submittedName>
</protein>
<dbReference type="RefSeq" id="WP_139695154.1">
    <property type="nucleotide sequence ID" value="NZ_CP074074.1"/>
</dbReference>
<dbReference type="EMBL" id="VDCS01000003">
    <property type="protein sequence ID" value="TNJ46139.1"/>
    <property type="molecule type" value="Genomic_DNA"/>
</dbReference>
<dbReference type="SUPFAM" id="SSF56935">
    <property type="entry name" value="Porins"/>
    <property type="match status" value="1"/>
</dbReference>
<name>A0A5C4SRG3_9FLAO</name>
<sequence length="469" mass="52647">MILFRNCFFLICLFQIWKCHSQEGNYKFNNFGNRSILLAGNVTGSVSDLGLTYYNPSFLANSDDLGFSLNAKAYQLTNIKLKNPSNKAQLSSSSFDNASTMAGGIFKLFNNRFAYSYLTKSNFNTNLNYTTNYLNDAIRNQFPDITKHTTTITLNSRIKDDWSGASWAYKINKQLNVGISTFVSVYSYKAHSGASHIFESNNENVSFYQNVVGFSQKSYGLFVKIGANYRFPKFHLGVNINVPYIEVLKDGSFNYSKLISGVSSDDDLYLSGDFKDVDSKRKEPLGVSLGIGVPIHKGKLHVNIDYVSSLNSYSRLKIPDIDLGQGTLTPIYFAEARKTVVNFGAGIEYTLSQNLNFYAGFSTDFNAFKESANIFDFSAKENKNIEIGEDFYHMSLGIDWKLKWLSIISGITYAGSSNTFLSPYAINVTPSVTINNTPETQFNYSRWQFVIGLDIPLLSKKTNQLLESL</sequence>
<accession>A0A5C4SRG3</accession>
<dbReference type="Gene3D" id="2.40.160.60">
    <property type="entry name" value="Outer membrane protein transport protein (OMPP1/FadL/TodX)"/>
    <property type="match status" value="1"/>
</dbReference>
<dbReference type="OrthoDB" id="5385495at2"/>
<keyword evidence="2" id="KW-1185">Reference proteome</keyword>